<evidence type="ECO:0000256" key="3">
    <source>
        <dbReference type="ARBA" id="ARBA00022679"/>
    </source>
</evidence>
<comment type="pathway">
    <text evidence="11">Carbohydrate metabolism; galactose metabolism.</text>
</comment>
<comment type="caution">
    <text evidence="16">The sequence shown here is derived from an EMBL/GenBank/DDBJ whole genome shotgun (WGS) entry which is preliminary data.</text>
</comment>
<keyword evidence="3 11" id="KW-0808">Transferase</keyword>
<dbReference type="PROSITE" id="PS00106">
    <property type="entry name" value="GALACTOKINASE"/>
    <property type="match status" value="1"/>
</dbReference>
<keyword evidence="2 11" id="KW-0963">Cytoplasm</keyword>
<keyword evidence="6 11" id="KW-0418">Kinase</keyword>
<dbReference type="InterPro" id="IPR036554">
    <property type="entry name" value="GHMP_kinase_C_sf"/>
</dbReference>
<reference evidence="16 17" key="1">
    <citation type="submission" date="2015-04" db="EMBL/GenBank/DDBJ databases">
        <title>Whole genome shotgun sequence of Sphingomonas changbaiensis NBRC 104936.</title>
        <authorList>
            <person name="Katano-Makiyama Y."/>
            <person name="Hosoyama A."/>
            <person name="Hashimoto M."/>
            <person name="Noguchi M."/>
            <person name="Tsuchikane K."/>
            <person name="Ohji S."/>
            <person name="Yamazoe A."/>
            <person name="Ichikawa N."/>
            <person name="Kimura A."/>
            <person name="Fujita N."/>
        </authorList>
    </citation>
    <scope>NUCLEOTIDE SEQUENCE [LARGE SCALE GENOMIC DNA]</scope>
    <source>
        <strain evidence="16 17">NBRC 104936</strain>
    </source>
</reference>
<feature type="active site" description="Proton acceptor" evidence="11">
    <location>
        <position position="175"/>
    </location>
</feature>
<dbReference type="EC" id="2.7.1.6" evidence="11 12"/>
<evidence type="ECO:0000256" key="2">
    <source>
        <dbReference type="ARBA" id="ARBA00022490"/>
    </source>
</evidence>
<evidence type="ECO:0000259" key="14">
    <source>
        <dbReference type="Pfam" id="PF08544"/>
    </source>
</evidence>
<dbReference type="OrthoDB" id="250531at2"/>
<evidence type="ECO:0000256" key="9">
    <source>
        <dbReference type="ARBA" id="ARBA00023144"/>
    </source>
</evidence>
<evidence type="ECO:0000256" key="6">
    <source>
        <dbReference type="ARBA" id="ARBA00022777"/>
    </source>
</evidence>
<keyword evidence="9 11" id="KW-0299">Galactose metabolism</keyword>
<feature type="binding site" evidence="11">
    <location>
        <position position="131"/>
    </location>
    <ligand>
        <name>Mg(2+)</name>
        <dbReference type="ChEBI" id="CHEBI:18420"/>
    </ligand>
</feature>
<dbReference type="AlphaFoldDB" id="A0A0E9MP34"/>
<dbReference type="PRINTS" id="PR00959">
    <property type="entry name" value="MEVGALKINASE"/>
</dbReference>
<organism evidence="16 17">
    <name type="scientific">Sphingomonas changbaiensis NBRC 104936</name>
    <dbReference type="NCBI Taxonomy" id="1219043"/>
    <lineage>
        <taxon>Bacteria</taxon>
        <taxon>Pseudomonadati</taxon>
        <taxon>Pseudomonadota</taxon>
        <taxon>Alphaproteobacteria</taxon>
        <taxon>Sphingomonadales</taxon>
        <taxon>Sphingomonadaceae</taxon>
        <taxon>Sphingomonas</taxon>
    </lineage>
</organism>
<keyword evidence="7 11" id="KW-0067">ATP-binding</keyword>
<feature type="domain" description="GHMP kinase N-terminal" evidence="13">
    <location>
        <begin position="95"/>
        <end position="180"/>
    </location>
</feature>
<evidence type="ECO:0000313" key="17">
    <source>
        <dbReference type="Proteomes" id="UP000033202"/>
    </source>
</evidence>
<dbReference type="InterPro" id="IPR006206">
    <property type="entry name" value="Mevalonate/galactokinase"/>
</dbReference>
<feature type="binding site" evidence="11">
    <location>
        <begin position="125"/>
        <end position="131"/>
    </location>
    <ligand>
        <name>ATP</name>
        <dbReference type="ChEBI" id="CHEBI:30616"/>
    </ligand>
</feature>
<dbReference type="GO" id="GO:0005524">
    <property type="term" value="F:ATP binding"/>
    <property type="evidence" value="ECO:0007669"/>
    <property type="project" value="UniProtKB-UniRule"/>
</dbReference>
<dbReference type="InterPro" id="IPR019741">
    <property type="entry name" value="Galactokinase_CS"/>
</dbReference>
<dbReference type="EMBL" id="BBWU01000029">
    <property type="protein sequence ID" value="GAO39319.1"/>
    <property type="molecule type" value="Genomic_DNA"/>
</dbReference>
<evidence type="ECO:0000256" key="1">
    <source>
        <dbReference type="ARBA" id="ARBA00006566"/>
    </source>
</evidence>
<dbReference type="SUPFAM" id="SSF55060">
    <property type="entry name" value="GHMP Kinase, C-terminal domain"/>
    <property type="match status" value="1"/>
</dbReference>
<dbReference type="SUPFAM" id="SSF54211">
    <property type="entry name" value="Ribosomal protein S5 domain 2-like"/>
    <property type="match status" value="1"/>
</dbReference>
<dbReference type="GO" id="GO:0005829">
    <property type="term" value="C:cytosol"/>
    <property type="evidence" value="ECO:0007669"/>
    <property type="project" value="TreeGrafter"/>
</dbReference>
<dbReference type="InterPro" id="IPR006203">
    <property type="entry name" value="GHMP_knse_ATP-bd_CS"/>
</dbReference>
<dbReference type="Gene3D" id="3.30.230.10">
    <property type="match status" value="1"/>
</dbReference>
<feature type="binding site" evidence="11">
    <location>
        <position position="163"/>
    </location>
    <ligand>
        <name>Mg(2+)</name>
        <dbReference type="ChEBI" id="CHEBI:18420"/>
    </ligand>
</feature>
<dbReference type="PANTHER" id="PTHR10457:SF7">
    <property type="entry name" value="GALACTOKINASE-RELATED"/>
    <property type="match status" value="1"/>
</dbReference>
<feature type="binding site" evidence="11">
    <location>
        <begin position="37"/>
        <end position="40"/>
    </location>
    <ligand>
        <name>substrate</name>
    </ligand>
</feature>
<keyword evidence="8 11" id="KW-0460">Magnesium</keyword>
<evidence type="ECO:0000256" key="8">
    <source>
        <dbReference type="ARBA" id="ARBA00022842"/>
    </source>
</evidence>
<dbReference type="GO" id="GO:0000287">
    <property type="term" value="F:magnesium ion binding"/>
    <property type="evidence" value="ECO:0007669"/>
    <property type="project" value="UniProtKB-UniRule"/>
</dbReference>
<keyword evidence="17" id="KW-1185">Reference proteome</keyword>
<dbReference type="InterPro" id="IPR006204">
    <property type="entry name" value="GHMP_kinase_N_dom"/>
</dbReference>
<dbReference type="PIRSF" id="PIRSF000530">
    <property type="entry name" value="Galactokinase"/>
    <property type="match status" value="1"/>
</dbReference>
<feature type="site" description="Transition state stabilizer" evidence="11">
    <location>
        <position position="31"/>
    </location>
</feature>
<dbReference type="InterPro" id="IPR000705">
    <property type="entry name" value="Galactokinase"/>
</dbReference>
<proteinExistence type="inferred from homology"/>
<evidence type="ECO:0000259" key="15">
    <source>
        <dbReference type="Pfam" id="PF10509"/>
    </source>
</evidence>
<dbReference type="STRING" id="1219043.SCH01S_29_00070"/>
<feature type="domain" description="Galactokinase N-terminal" evidence="15">
    <location>
        <begin position="13"/>
        <end position="61"/>
    </location>
</feature>
<dbReference type="GO" id="GO:0006012">
    <property type="term" value="P:galactose metabolic process"/>
    <property type="evidence" value="ECO:0007669"/>
    <property type="project" value="UniProtKB-UniRule"/>
</dbReference>
<name>A0A0E9MP34_9SPHN</name>
<evidence type="ECO:0000259" key="13">
    <source>
        <dbReference type="Pfam" id="PF00288"/>
    </source>
</evidence>
<comment type="function">
    <text evidence="11">Catalyzes the transfer of the gamma-phosphate of ATP to D-galactose to form alpha-D-galactose-1-phosphate (Gal-1-P).</text>
</comment>
<dbReference type="InterPro" id="IPR022963">
    <property type="entry name" value="Galactokinase_bac"/>
</dbReference>
<dbReference type="FunFam" id="3.30.230.10:FF:000017">
    <property type="entry name" value="Galactokinase"/>
    <property type="match status" value="1"/>
</dbReference>
<evidence type="ECO:0000256" key="4">
    <source>
        <dbReference type="ARBA" id="ARBA00022723"/>
    </source>
</evidence>
<protein>
    <recommendedName>
        <fullName evidence="11 12">Galactokinase</fullName>
        <ecNumber evidence="11 12">2.7.1.6</ecNumber>
    </recommendedName>
    <alternativeName>
        <fullName evidence="11">Galactose kinase</fullName>
    </alternativeName>
</protein>
<dbReference type="HAMAP" id="MF_00246">
    <property type="entry name" value="Galactokinase"/>
    <property type="match status" value="1"/>
</dbReference>
<dbReference type="UniPathway" id="UPA00214"/>
<gene>
    <name evidence="11 16" type="primary">galK</name>
    <name evidence="16" type="ORF">SCH01S_29_00070</name>
</gene>
<evidence type="ECO:0000313" key="16">
    <source>
        <dbReference type="EMBL" id="GAO39319.1"/>
    </source>
</evidence>
<dbReference type="FunFam" id="3.30.70.890:FF:000001">
    <property type="entry name" value="Galactokinase"/>
    <property type="match status" value="1"/>
</dbReference>
<feature type="binding site" evidence="11">
    <location>
        <position position="224"/>
    </location>
    <ligand>
        <name>substrate</name>
    </ligand>
</feature>
<dbReference type="InterPro" id="IPR013750">
    <property type="entry name" value="GHMP_kinase_C_dom"/>
</dbReference>
<comment type="similarity">
    <text evidence="1 11">Belongs to the GHMP kinase family. GalK subfamily.</text>
</comment>
<sequence length="386" mass="40996">MAEQATIERVKAAFADRFGGAPDLIAQAPGRVNLIGEHTDYNDGFVLPLAIDRGTVVAARRAGSETVVYAADFDEEDRFTFAERIDDAGPGDWRNYVRGIIAMLVEQEMAPQGMELVIGGDVPQGAGLSSSASLEVAVGLAVASLAGAQIDLTLLAQLAQRAENEFAGCACGIMDQLVSARAEPEQALLIDCRSLECRPVPLPEHAAVLIVHSGVERGLVDSAYNERRQQCEQAAGHFGILALRDADEGQVESAEELDELARMRARHVVTENARTLDAAEALAGGDMARLGRLMADSHASMRDDFEITVPAIDELVAILQREIGGEGGARMTGGGFGGCVIALLPQERVDPVIDAVRRDYRPPNGKPVMIHVCRPAAGAALITSLP</sequence>
<comment type="catalytic activity">
    <reaction evidence="11">
        <text>alpha-D-galactose + ATP = alpha-D-galactose 1-phosphate + ADP + H(+)</text>
        <dbReference type="Rhea" id="RHEA:13553"/>
        <dbReference type="ChEBI" id="CHEBI:15378"/>
        <dbReference type="ChEBI" id="CHEBI:28061"/>
        <dbReference type="ChEBI" id="CHEBI:30616"/>
        <dbReference type="ChEBI" id="CHEBI:58336"/>
        <dbReference type="ChEBI" id="CHEBI:456216"/>
        <dbReference type="EC" id="2.7.1.6"/>
    </reaction>
</comment>
<dbReference type="PANTHER" id="PTHR10457">
    <property type="entry name" value="MEVALONATE KINASE/GALACTOKINASE"/>
    <property type="match status" value="1"/>
</dbReference>
<dbReference type="PRINTS" id="PR00473">
    <property type="entry name" value="GALCTOKINASE"/>
</dbReference>
<dbReference type="InterPro" id="IPR020568">
    <property type="entry name" value="Ribosomal_Su5_D2-typ_SF"/>
</dbReference>
<dbReference type="Pfam" id="PF10509">
    <property type="entry name" value="GalKase_gal_bdg"/>
    <property type="match status" value="1"/>
</dbReference>
<comment type="caution">
    <text evidence="11">Lacks conserved residue(s) required for the propagation of feature annotation.</text>
</comment>
<dbReference type="InterPro" id="IPR019539">
    <property type="entry name" value="GalKase_N"/>
</dbReference>
<dbReference type="InterPro" id="IPR014721">
    <property type="entry name" value="Ribsml_uS5_D2-typ_fold_subgr"/>
</dbReference>
<dbReference type="Gene3D" id="3.30.70.890">
    <property type="entry name" value="GHMP kinase, C-terminal domain"/>
    <property type="match status" value="1"/>
</dbReference>
<dbReference type="Pfam" id="PF08544">
    <property type="entry name" value="GHMP_kinases_C"/>
    <property type="match status" value="1"/>
</dbReference>
<comment type="subcellular location">
    <subcellularLocation>
        <location evidence="11">Cytoplasm</location>
    </subcellularLocation>
</comment>
<keyword evidence="4 11" id="KW-0479">Metal-binding</keyword>
<evidence type="ECO:0000256" key="7">
    <source>
        <dbReference type="ARBA" id="ARBA00022840"/>
    </source>
</evidence>
<dbReference type="GO" id="GO:0004335">
    <property type="term" value="F:galactokinase activity"/>
    <property type="evidence" value="ECO:0007669"/>
    <property type="project" value="UniProtKB-UniRule"/>
</dbReference>
<evidence type="ECO:0000256" key="10">
    <source>
        <dbReference type="ARBA" id="ARBA00023277"/>
    </source>
</evidence>
<dbReference type="Pfam" id="PF00288">
    <property type="entry name" value="GHMP_kinases_N"/>
    <property type="match status" value="1"/>
</dbReference>
<dbReference type="PROSITE" id="PS00627">
    <property type="entry name" value="GHMP_KINASES_ATP"/>
    <property type="match status" value="1"/>
</dbReference>
<feature type="domain" description="GHMP kinase C-terminal" evidence="14">
    <location>
        <begin position="278"/>
        <end position="360"/>
    </location>
</feature>
<evidence type="ECO:0000256" key="11">
    <source>
        <dbReference type="HAMAP-Rule" id="MF_00246"/>
    </source>
</evidence>
<evidence type="ECO:0000256" key="5">
    <source>
        <dbReference type="ARBA" id="ARBA00022741"/>
    </source>
</evidence>
<accession>A0A0E9MP34</accession>
<dbReference type="NCBIfam" id="TIGR00131">
    <property type="entry name" value="gal_kin"/>
    <property type="match status" value="1"/>
</dbReference>
<dbReference type="RefSeq" id="WP_046348152.1">
    <property type="nucleotide sequence ID" value="NZ_BBWU01000029.1"/>
</dbReference>
<keyword evidence="5 11" id="KW-0547">Nucleotide-binding</keyword>
<dbReference type="Proteomes" id="UP000033202">
    <property type="component" value="Unassembled WGS sequence"/>
</dbReference>
<evidence type="ECO:0000256" key="12">
    <source>
        <dbReference type="NCBIfam" id="TIGR00131"/>
    </source>
</evidence>
<keyword evidence="10 11" id="KW-0119">Carbohydrate metabolism</keyword>